<keyword evidence="5 7" id="KW-0067">ATP-binding</keyword>
<evidence type="ECO:0000313" key="8">
    <source>
        <dbReference type="EMBL" id="QCL98139.1"/>
    </source>
</evidence>
<comment type="catalytic activity">
    <reaction evidence="5 7">
        <text>AMP + ATP = 2 ADP</text>
        <dbReference type="Rhea" id="RHEA:12973"/>
        <dbReference type="ChEBI" id="CHEBI:30616"/>
        <dbReference type="ChEBI" id="CHEBI:456215"/>
        <dbReference type="ChEBI" id="CHEBI:456216"/>
        <dbReference type="EC" id="2.7.4.3"/>
    </reaction>
</comment>
<comment type="similarity">
    <text evidence="5 6">Belongs to the adenylate kinase family.</text>
</comment>
<dbReference type="GO" id="GO:0044209">
    <property type="term" value="P:AMP salvage"/>
    <property type="evidence" value="ECO:0007669"/>
    <property type="project" value="UniProtKB-UniRule"/>
</dbReference>
<dbReference type="EC" id="2.7.4.3" evidence="5 7"/>
<dbReference type="HAMAP" id="MF_00235">
    <property type="entry name" value="Adenylate_kinase_Adk"/>
    <property type="match status" value="1"/>
</dbReference>
<dbReference type="Pfam" id="PF00406">
    <property type="entry name" value="ADK"/>
    <property type="match status" value="1"/>
</dbReference>
<keyword evidence="1 5" id="KW-0808">Transferase</keyword>
<feature type="binding site" evidence="5">
    <location>
        <position position="151"/>
    </location>
    <ligand>
        <name>AMP</name>
        <dbReference type="ChEBI" id="CHEBI:456215"/>
    </ligand>
</feature>
<dbReference type="PANTHER" id="PTHR23359">
    <property type="entry name" value="NUCLEOTIDE KINASE"/>
    <property type="match status" value="1"/>
</dbReference>
<keyword evidence="8" id="KW-0614">Plasmid</keyword>
<dbReference type="CDD" id="cd01428">
    <property type="entry name" value="ADK"/>
    <property type="match status" value="1"/>
</dbReference>
<reference evidence="8 9" key="1">
    <citation type="submission" date="2019-04" db="EMBL/GenBank/DDBJ databases">
        <title>Complete genome sequence of Agrobacterium tumefaciens CFBP7129.</title>
        <authorList>
            <person name="Haryono M."/>
            <person name="Lin Y.-C."/>
            <person name="Lai E.-M."/>
            <person name="Kuo C.-H."/>
        </authorList>
    </citation>
    <scope>NUCLEOTIDE SEQUENCE [LARGE SCALE GENOMIC DNA]</scope>
    <source>
        <strain evidence="8 9">CFBP7129</strain>
        <plasmid evidence="9">patcfbp7129b</plasmid>
    </source>
</reference>
<dbReference type="EMBL" id="CP039925">
    <property type="protein sequence ID" value="QCL98139.1"/>
    <property type="molecule type" value="Genomic_DNA"/>
</dbReference>
<keyword evidence="3 5" id="KW-0547">Nucleotide-binding</keyword>
<feature type="binding site" evidence="5">
    <location>
        <position position="93"/>
    </location>
    <ligand>
        <name>AMP</name>
        <dbReference type="ChEBI" id="CHEBI:456215"/>
    </ligand>
</feature>
<comment type="function">
    <text evidence="5">Catalyzes the reversible transfer of the terminal phosphate group between ATP and AMP. Plays an important role in cellular energy homeostasis and in adenine nucleotide metabolism.</text>
</comment>
<evidence type="ECO:0000256" key="1">
    <source>
        <dbReference type="ARBA" id="ARBA00022679"/>
    </source>
</evidence>
<dbReference type="InterPro" id="IPR027417">
    <property type="entry name" value="P-loop_NTPase"/>
</dbReference>
<dbReference type="Gene3D" id="3.40.50.300">
    <property type="entry name" value="P-loop containing nucleotide triphosphate hydrolases"/>
    <property type="match status" value="1"/>
</dbReference>
<dbReference type="InterPro" id="IPR006259">
    <property type="entry name" value="Adenyl_kin_sub"/>
</dbReference>
<keyword evidence="2 5" id="KW-0545">Nucleotide biosynthesis</keyword>
<comment type="caution">
    <text evidence="5">Lacks conserved residue(s) required for the propagation of feature annotation.</text>
</comment>
<dbReference type="Proteomes" id="UP000298649">
    <property type="component" value="Plasmid pAtCFBP7129b"/>
</dbReference>
<evidence type="ECO:0000256" key="6">
    <source>
        <dbReference type="RuleBase" id="RU003330"/>
    </source>
</evidence>
<protein>
    <recommendedName>
        <fullName evidence="5 7">Adenylate kinase</fullName>
        <shortName evidence="5">AK</shortName>
        <ecNumber evidence="5 7">2.7.4.3</ecNumber>
    </recommendedName>
    <alternativeName>
        <fullName evidence="5">ATP-AMP transphosphorylase</fullName>
    </alternativeName>
    <alternativeName>
        <fullName evidence="5">ATP:AMP phosphotransferase</fullName>
    </alternativeName>
    <alternativeName>
        <fullName evidence="5">Adenylate monophosphate kinase</fullName>
    </alternativeName>
</protein>
<evidence type="ECO:0000313" key="9">
    <source>
        <dbReference type="Proteomes" id="UP000298649"/>
    </source>
</evidence>
<dbReference type="InterPro" id="IPR000850">
    <property type="entry name" value="Adenylat/UMP-CMP_kin"/>
</dbReference>
<feature type="region of interest" description="NMP" evidence="5">
    <location>
        <begin position="31"/>
        <end position="60"/>
    </location>
</feature>
<dbReference type="GO" id="GO:0004017">
    <property type="term" value="F:AMP kinase activity"/>
    <property type="evidence" value="ECO:0007669"/>
    <property type="project" value="UniProtKB-UniRule"/>
</dbReference>
<dbReference type="RefSeq" id="WP_080850681.1">
    <property type="nucleotide sequence ID" value="NZ_CP039925.1"/>
</dbReference>
<comment type="subunit">
    <text evidence="5 7">Monomer.</text>
</comment>
<keyword evidence="5" id="KW-0963">Cytoplasm</keyword>
<dbReference type="GO" id="GO:0005524">
    <property type="term" value="F:ATP binding"/>
    <property type="evidence" value="ECO:0007669"/>
    <property type="project" value="UniProtKB-UniRule"/>
</dbReference>
<dbReference type="NCBIfam" id="TIGR01351">
    <property type="entry name" value="adk"/>
    <property type="match status" value="1"/>
</dbReference>
<proteinExistence type="inferred from homology"/>
<comment type="domain">
    <text evidence="5">Consists of three domains, a large central CORE domain and two small peripheral domains, NMPbind and LID, which undergo movements during catalysis. The LID domain closes over the site of phosphoryl transfer upon ATP binding. Assembling and dissambling the active center during each catalytic cycle provides an effective means to prevent ATP hydrolysis.</text>
</comment>
<dbReference type="SUPFAM" id="SSF52540">
    <property type="entry name" value="P-loop containing nucleoside triphosphate hydrolases"/>
    <property type="match status" value="1"/>
</dbReference>
<dbReference type="NCBIfam" id="NF011105">
    <property type="entry name" value="PRK14532.1"/>
    <property type="match status" value="1"/>
</dbReference>
<feature type="binding site" evidence="5">
    <location>
        <position position="140"/>
    </location>
    <ligand>
        <name>AMP</name>
        <dbReference type="ChEBI" id="CHEBI:456215"/>
    </ligand>
</feature>
<feature type="binding site" evidence="5">
    <location>
        <begin position="58"/>
        <end position="60"/>
    </location>
    <ligand>
        <name>AMP</name>
        <dbReference type="ChEBI" id="CHEBI:456215"/>
    </ligand>
</feature>
<evidence type="ECO:0000256" key="3">
    <source>
        <dbReference type="ARBA" id="ARBA00022741"/>
    </source>
</evidence>
<dbReference type="NCBIfam" id="NF001381">
    <property type="entry name" value="PRK00279.1-3"/>
    <property type="match status" value="1"/>
</dbReference>
<dbReference type="PROSITE" id="PS00113">
    <property type="entry name" value="ADENYLATE_KINASE"/>
    <property type="match status" value="1"/>
</dbReference>
<feature type="binding site" evidence="5">
    <location>
        <position position="32"/>
    </location>
    <ligand>
        <name>AMP</name>
        <dbReference type="ChEBI" id="CHEBI:456215"/>
    </ligand>
</feature>
<dbReference type="UniPathway" id="UPA00588">
    <property type="reaction ID" value="UER00649"/>
</dbReference>
<organism evidence="8 9">
    <name type="scientific">Agrobacterium tumefaciens</name>
    <dbReference type="NCBI Taxonomy" id="358"/>
    <lineage>
        <taxon>Bacteria</taxon>
        <taxon>Pseudomonadati</taxon>
        <taxon>Pseudomonadota</taxon>
        <taxon>Alphaproteobacteria</taxon>
        <taxon>Hyphomicrobiales</taxon>
        <taxon>Rhizobiaceae</taxon>
        <taxon>Rhizobium/Agrobacterium group</taxon>
        <taxon>Agrobacterium</taxon>
        <taxon>Agrobacterium tumefaciens complex</taxon>
    </lineage>
</organism>
<sequence>MVNLVLIGPPGAGKGTQAERLVAEFSLLHLSTGDLLRDAIKAGTPLGKAAQIAVDSGELVPDQVVIGLVEASLLDRKPGQGFILDGFPRTEPQALALEMLLHHLDESLDHVVVFEISAGLLQERIALRASQSAEAGSAVRTDDTAQVLEKRILEFERATAALMPFYERRGLLRRIDARMPIGAVTENILRIVKREDV</sequence>
<evidence type="ECO:0000256" key="4">
    <source>
        <dbReference type="ARBA" id="ARBA00022777"/>
    </source>
</evidence>
<accession>A0A4D7Z5Q1</accession>
<dbReference type="InterPro" id="IPR033690">
    <property type="entry name" value="Adenylat_kinase_CS"/>
</dbReference>
<feature type="binding site" evidence="5">
    <location>
        <position position="128"/>
    </location>
    <ligand>
        <name>ATP</name>
        <dbReference type="ChEBI" id="CHEBI:30616"/>
    </ligand>
</feature>
<comment type="pathway">
    <text evidence="5">Purine metabolism; AMP biosynthesis via salvage pathway; AMP from ADP: step 1/1.</text>
</comment>
<feature type="binding site" evidence="5">
    <location>
        <begin position="11"/>
        <end position="16"/>
    </location>
    <ligand>
        <name>ATP</name>
        <dbReference type="ChEBI" id="CHEBI:30616"/>
    </ligand>
</feature>
<feature type="binding site" evidence="5">
    <location>
        <position position="37"/>
    </location>
    <ligand>
        <name>AMP</name>
        <dbReference type="ChEBI" id="CHEBI:456215"/>
    </ligand>
</feature>
<evidence type="ECO:0000256" key="2">
    <source>
        <dbReference type="ARBA" id="ARBA00022727"/>
    </source>
</evidence>
<name>A0A4D7Z5Q1_AGRTU</name>
<comment type="subcellular location">
    <subcellularLocation>
        <location evidence="5 7">Cytoplasm</location>
    </subcellularLocation>
</comment>
<dbReference type="GO" id="GO:0005737">
    <property type="term" value="C:cytoplasm"/>
    <property type="evidence" value="ECO:0007669"/>
    <property type="project" value="UniProtKB-SubCell"/>
</dbReference>
<dbReference type="AlphaFoldDB" id="A0A4D7Z5Q1"/>
<feature type="binding site" evidence="5">
    <location>
        <position position="179"/>
    </location>
    <ligand>
        <name>ATP</name>
        <dbReference type="ChEBI" id="CHEBI:30616"/>
    </ligand>
</feature>
<geneLocation type="plasmid" evidence="9">
    <name>patcfbp7129b</name>
</geneLocation>
<evidence type="ECO:0000256" key="7">
    <source>
        <dbReference type="RuleBase" id="RU003331"/>
    </source>
</evidence>
<dbReference type="PRINTS" id="PR00094">
    <property type="entry name" value="ADENYLTKNASE"/>
</dbReference>
<gene>
    <name evidence="5" type="primary">adk</name>
    <name evidence="8" type="ORF">CFBP7129_28560</name>
</gene>
<keyword evidence="4 5" id="KW-0418">Kinase</keyword>
<dbReference type="NCBIfam" id="NF011100">
    <property type="entry name" value="PRK14527.1"/>
    <property type="match status" value="1"/>
</dbReference>
<feature type="binding site" evidence="5">
    <location>
        <begin position="86"/>
        <end position="89"/>
    </location>
    <ligand>
        <name>AMP</name>
        <dbReference type="ChEBI" id="CHEBI:456215"/>
    </ligand>
</feature>
<evidence type="ECO:0000256" key="5">
    <source>
        <dbReference type="HAMAP-Rule" id="MF_00235"/>
    </source>
</evidence>